<evidence type="ECO:0000313" key="1">
    <source>
        <dbReference type="EMBL" id="MCW7552577.1"/>
    </source>
</evidence>
<dbReference type="Proteomes" id="UP001209854">
    <property type="component" value="Unassembled WGS sequence"/>
</dbReference>
<comment type="caution">
    <text evidence="1">The sequence shown here is derived from an EMBL/GenBank/DDBJ whole genome shotgun (WGS) entry which is preliminary data.</text>
</comment>
<proteinExistence type="predicted"/>
<evidence type="ECO:0000313" key="2">
    <source>
        <dbReference type="Proteomes" id="UP001209854"/>
    </source>
</evidence>
<dbReference type="RefSeq" id="WP_262567530.1">
    <property type="nucleotide sequence ID" value="NZ_JAPFCC010000001.1"/>
</dbReference>
<protein>
    <submittedName>
        <fullName evidence="1">DUF3486 family protein</fullName>
    </submittedName>
</protein>
<gene>
    <name evidence="1" type="ORF">NX722_07925</name>
</gene>
<dbReference type="EMBL" id="JAPFCC010000001">
    <property type="protein sequence ID" value="MCW7552577.1"/>
    <property type="molecule type" value="Genomic_DNA"/>
</dbReference>
<sequence length="189" mass="21457">MNATRAKHTRNRKSRIKRLPKPIKTELDRLIREDRMSQADILKEVNTLCEKHGEDKVSQSSLSRYQKQADRIMAKTRELKEISAVWVDRLGDEPVSNIGRMLQQIVHTLAIEVGMKLEEQEVPDLKAINQLALVTQRVERAARDSLKREQEMRTAFAEEAADKAGEALANQGMTASTIETIKKEILGIA</sequence>
<reference evidence="1 2" key="1">
    <citation type="submission" date="2022-10" db="EMBL/GenBank/DDBJ databases">
        <title>High-quality genome sequences of two octocoral-associated bacteria, Endozoicomonas euniceicola EF212 and Endozoicomonas gorgoniicola PS125.</title>
        <authorList>
            <person name="Chiou Y.-J."/>
            <person name="Chen Y.-H."/>
        </authorList>
    </citation>
    <scope>NUCLEOTIDE SEQUENCE [LARGE SCALE GENOMIC DNA]</scope>
    <source>
        <strain evidence="1 2">PS125</strain>
    </source>
</reference>
<dbReference type="InterPro" id="IPR021874">
    <property type="entry name" value="Phage_Mu_Gp27"/>
</dbReference>
<keyword evidence="2" id="KW-1185">Reference proteome</keyword>
<organism evidence="1 2">
    <name type="scientific">Endozoicomonas gorgoniicola</name>
    <dbReference type="NCBI Taxonomy" id="1234144"/>
    <lineage>
        <taxon>Bacteria</taxon>
        <taxon>Pseudomonadati</taxon>
        <taxon>Pseudomonadota</taxon>
        <taxon>Gammaproteobacteria</taxon>
        <taxon>Oceanospirillales</taxon>
        <taxon>Endozoicomonadaceae</taxon>
        <taxon>Endozoicomonas</taxon>
    </lineage>
</organism>
<accession>A0ABT3MT67</accession>
<name>A0ABT3MT67_9GAMM</name>
<dbReference type="Pfam" id="PF11985">
    <property type="entry name" value="Phage_Mu_Gp27"/>
    <property type="match status" value="1"/>
</dbReference>